<dbReference type="PANTHER" id="PTHR40252">
    <property type="entry name" value="BLR0328 PROTEIN"/>
    <property type="match status" value="1"/>
</dbReference>
<dbReference type="InterPro" id="IPR019494">
    <property type="entry name" value="FIST_C"/>
</dbReference>
<evidence type="ECO:0000259" key="1">
    <source>
        <dbReference type="SMART" id="SM00897"/>
    </source>
</evidence>
<dbReference type="RefSeq" id="WP_308872087.1">
    <property type="nucleotide sequence ID" value="NZ_CP133217.1"/>
</dbReference>
<dbReference type="AlphaFoldDB" id="A0AA51MSE5"/>
<dbReference type="Proteomes" id="UP001229862">
    <property type="component" value="Chromosome"/>
</dbReference>
<protein>
    <submittedName>
        <fullName evidence="3">FIST N-terminal domain-containing protein</fullName>
    </submittedName>
</protein>
<proteinExistence type="predicted"/>
<organism evidence="3">
    <name type="scientific">Thiothrix subterranea</name>
    <dbReference type="NCBI Taxonomy" id="2735563"/>
    <lineage>
        <taxon>Bacteria</taxon>
        <taxon>Pseudomonadati</taxon>
        <taxon>Pseudomonadota</taxon>
        <taxon>Gammaproteobacteria</taxon>
        <taxon>Thiotrichales</taxon>
        <taxon>Thiotrichaceae</taxon>
        <taxon>Thiothrix</taxon>
    </lineage>
</organism>
<dbReference type="Pfam" id="PF10442">
    <property type="entry name" value="FIST_C"/>
    <property type="match status" value="1"/>
</dbReference>
<dbReference type="PANTHER" id="PTHR40252:SF2">
    <property type="entry name" value="BLR0328 PROTEIN"/>
    <property type="match status" value="1"/>
</dbReference>
<dbReference type="InterPro" id="IPR013702">
    <property type="entry name" value="FIST_domain_N"/>
</dbReference>
<feature type="domain" description="FIST C-domain" evidence="2">
    <location>
        <begin position="219"/>
        <end position="359"/>
    </location>
</feature>
<dbReference type="Pfam" id="PF08495">
    <property type="entry name" value="FIST"/>
    <property type="match status" value="1"/>
</dbReference>
<sequence>MRQEHTALILLVDEARESEHLFHQAQAAIAAGAQSLLLLACERNGLTPALVDAGLQALPVPVFGGIFPQIVVGSRRLEQGYVVCGLPFAVTVEYVAKLSDPGADYRSDLAAFAATINPPQTLVVLVDGLSTRISALLESLYGEFGDECTYIGGGAGSLSFQQQACLFSNHGLVGDCAQLIALDLPVGIGIEHGWHSFAGPFFVTGSHHNTLSSLDYQPAFEVYRRVVEADSGRSFADTPFFELSKAYPFGLVRLTKDVVVRDPLFCRDNAIMCIGEVPAHHMLYILKGDAEHLLLAARDCTLTALRAQPAPCMALLFDCVSRALFLDDRFQEELDTIRAHLPADLPLLGVLSLGEIADAGNACLEFFNKTTVLGVVADA</sequence>
<dbReference type="SMART" id="SM00897">
    <property type="entry name" value="FIST"/>
    <property type="match status" value="1"/>
</dbReference>
<dbReference type="EMBL" id="CP133217">
    <property type="protein sequence ID" value="WML87451.1"/>
    <property type="molecule type" value="Genomic_DNA"/>
</dbReference>
<name>A0AA51MSE5_9GAMM</name>
<gene>
    <name evidence="3" type="ORF">RCG00_03610</name>
</gene>
<reference evidence="3" key="1">
    <citation type="submission" date="2023-08" db="EMBL/GenBank/DDBJ databases">
        <title>New molecular markers tilS and rpoB for phylogenetic and monitoring studies of the genus Thiothrix biodiversity.</title>
        <authorList>
            <person name="Ravin N.V."/>
            <person name="Smolyakov D."/>
            <person name="Markov N.D."/>
            <person name="Beletsky A.V."/>
            <person name="Mardanov A.V."/>
            <person name="Rudenko T.S."/>
            <person name="Grabovich M.Y."/>
        </authorList>
    </citation>
    <scope>NUCLEOTIDE SEQUENCE</scope>
    <source>
        <strain evidence="3">DNT52</strain>
    </source>
</reference>
<accession>A0AA51MSE5</accession>
<dbReference type="SMART" id="SM01204">
    <property type="entry name" value="FIST_C"/>
    <property type="match status" value="1"/>
</dbReference>
<evidence type="ECO:0000259" key="2">
    <source>
        <dbReference type="SMART" id="SM01204"/>
    </source>
</evidence>
<feature type="domain" description="FIST" evidence="1">
    <location>
        <begin position="33"/>
        <end position="218"/>
    </location>
</feature>
<evidence type="ECO:0000313" key="3">
    <source>
        <dbReference type="EMBL" id="WML87451.1"/>
    </source>
</evidence>